<organism evidence="2 3">
    <name type="scientific">Penicillium canariense</name>
    <dbReference type="NCBI Taxonomy" id="189055"/>
    <lineage>
        <taxon>Eukaryota</taxon>
        <taxon>Fungi</taxon>
        <taxon>Dikarya</taxon>
        <taxon>Ascomycota</taxon>
        <taxon>Pezizomycotina</taxon>
        <taxon>Eurotiomycetes</taxon>
        <taxon>Eurotiomycetidae</taxon>
        <taxon>Eurotiales</taxon>
        <taxon>Aspergillaceae</taxon>
        <taxon>Penicillium</taxon>
    </lineage>
</organism>
<comment type="caution">
    <text evidence="2">The sequence shown here is derived from an EMBL/GenBank/DDBJ whole genome shotgun (WGS) entry which is preliminary data.</text>
</comment>
<feature type="compositionally biased region" description="Basic and acidic residues" evidence="1">
    <location>
        <begin position="30"/>
        <end position="44"/>
    </location>
</feature>
<protein>
    <submittedName>
        <fullName evidence="2">Aromatic prenyltransferase</fullName>
    </submittedName>
</protein>
<keyword evidence="3" id="KW-1185">Reference proteome</keyword>
<reference evidence="2" key="1">
    <citation type="submission" date="2022-11" db="EMBL/GenBank/DDBJ databases">
        <authorList>
            <person name="Petersen C."/>
        </authorList>
    </citation>
    <scope>NUCLEOTIDE SEQUENCE</scope>
    <source>
        <strain evidence="2">IBT 26290</strain>
    </source>
</reference>
<dbReference type="Proteomes" id="UP001149163">
    <property type="component" value="Unassembled WGS sequence"/>
</dbReference>
<feature type="region of interest" description="Disordered" evidence="1">
    <location>
        <begin position="1"/>
        <end position="44"/>
    </location>
</feature>
<accession>A0A9W9IGV3</accession>
<dbReference type="OrthoDB" id="3354387at2759"/>
<evidence type="ECO:0000313" key="3">
    <source>
        <dbReference type="Proteomes" id="UP001149163"/>
    </source>
</evidence>
<reference evidence="2" key="2">
    <citation type="journal article" date="2023" name="IMA Fungus">
        <title>Comparative genomic study of the Penicillium genus elucidates a diverse pangenome and 15 lateral gene transfer events.</title>
        <authorList>
            <person name="Petersen C."/>
            <person name="Sorensen T."/>
            <person name="Nielsen M.R."/>
            <person name="Sondergaard T.E."/>
            <person name="Sorensen J.L."/>
            <person name="Fitzpatrick D.A."/>
            <person name="Frisvad J.C."/>
            <person name="Nielsen K.L."/>
        </authorList>
    </citation>
    <scope>NUCLEOTIDE SEQUENCE</scope>
    <source>
        <strain evidence="2">IBT 26290</strain>
    </source>
</reference>
<sequence length="88" mass="9891">MPYKAPKISQGRRRIAVSRGCRAQPTAPEAEVKAPRDLDTSDSEARLAEHRGLENGKGMHAYISYQCSQKGELDIKKARYVEARYVDI</sequence>
<dbReference type="AlphaFoldDB" id="A0A9W9IGV3"/>
<dbReference type="RefSeq" id="XP_056547750.1">
    <property type="nucleotide sequence ID" value="XM_056684144.1"/>
</dbReference>
<dbReference type="GeneID" id="81423320"/>
<evidence type="ECO:0000313" key="2">
    <source>
        <dbReference type="EMBL" id="KAJ5176142.1"/>
    </source>
</evidence>
<name>A0A9W9IGV3_9EURO</name>
<proteinExistence type="predicted"/>
<dbReference type="EMBL" id="JAPQKN010000001">
    <property type="protein sequence ID" value="KAJ5176142.1"/>
    <property type="molecule type" value="Genomic_DNA"/>
</dbReference>
<gene>
    <name evidence="2" type="ORF">N7482_002019</name>
</gene>
<evidence type="ECO:0000256" key="1">
    <source>
        <dbReference type="SAM" id="MobiDB-lite"/>
    </source>
</evidence>